<keyword evidence="2" id="KW-0413">Isomerase</keyword>
<dbReference type="EMBL" id="JAODOR010000004">
    <property type="protein sequence ID" value="MCT9001330.1"/>
    <property type="molecule type" value="Genomic_DNA"/>
</dbReference>
<evidence type="ECO:0000313" key="2">
    <source>
        <dbReference type="EMBL" id="MCT9001330.1"/>
    </source>
</evidence>
<protein>
    <submittedName>
        <fullName evidence="2">Alanine racemase</fullName>
        <ecNumber evidence="2">5.1.1.1</ecNumber>
    </submittedName>
</protein>
<comment type="caution">
    <text evidence="2">The sequence shown here is derived from an EMBL/GenBank/DDBJ whole genome shotgun (WGS) entry which is preliminary data.</text>
</comment>
<name>A0ABT2PA00_9MICO</name>
<dbReference type="PANTHER" id="PTHR28004">
    <property type="entry name" value="ZGC:162816-RELATED"/>
    <property type="match status" value="1"/>
</dbReference>
<dbReference type="InterPro" id="IPR051466">
    <property type="entry name" value="D-amino_acid_metab_enzyme"/>
</dbReference>
<dbReference type="InterPro" id="IPR001608">
    <property type="entry name" value="Ala_racemase_N"/>
</dbReference>
<evidence type="ECO:0000313" key="3">
    <source>
        <dbReference type="Proteomes" id="UP001300496"/>
    </source>
</evidence>
<dbReference type="RefSeq" id="WP_261605880.1">
    <property type="nucleotide sequence ID" value="NZ_JAODOR010000004.1"/>
</dbReference>
<dbReference type="Gene3D" id="3.20.20.10">
    <property type="entry name" value="Alanine racemase"/>
    <property type="match status" value="1"/>
</dbReference>
<reference evidence="2 3" key="1">
    <citation type="journal article" date="2024" name="Int. J. Syst. Evol. Microbiol.">
        <title>Microbacterium memoriense sp. nov., a member of the Actinomycetota from marine beach sediment of the north coast of Portugal.</title>
        <authorList>
            <person name="Santos J.D.N.D."/>
            <person name="Klimek D."/>
            <person name="Calusinska M."/>
            <person name="Lobo-da-Cunha A."/>
            <person name="Catita J."/>
            <person name="Goncalves H."/>
            <person name="Gonzalez I."/>
            <person name="Lage O.M."/>
        </authorList>
    </citation>
    <scope>NUCLEOTIDE SEQUENCE [LARGE SCALE GENOMIC DNA]</scope>
    <source>
        <strain evidence="2 3">PMIC_1C1B</strain>
    </source>
</reference>
<dbReference type="EC" id="5.1.1.1" evidence="2"/>
<accession>A0ABT2PA00</accession>
<dbReference type="Proteomes" id="UP001300496">
    <property type="component" value="Unassembled WGS sequence"/>
</dbReference>
<feature type="domain" description="Alanine racemase N-terminal" evidence="1">
    <location>
        <begin position="41"/>
        <end position="215"/>
    </location>
</feature>
<evidence type="ECO:0000259" key="1">
    <source>
        <dbReference type="Pfam" id="PF01168"/>
    </source>
</evidence>
<dbReference type="GO" id="GO:0008784">
    <property type="term" value="F:alanine racemase activity"/>
    <property type="evidence" value="ECO:0007669"/>
    <property type="project" value="UniProtKB-EC"/>
</dbReference>
<keyword evidence="3" id="KW-1185">Reference proteome</keyword>
<gene>
    <name evidence="2" type="ORF">N4R40_02975</name>
</gene>
<organism evidence="2 3">
    <name type="scientific">Microbacterium memoriense</name>
    <dbReference type="NCBI Taxonomy" id="2978350"/>
    <lineage>
        <taxon>Bacteria</taxon>
        <taxon>Bacillati</taxon>
        <taxon>Actinomycetota</taxon>
        <taxon>Actinomycetes</taxon>
        <taxon>Micrococcales</taxon>
        <taxon>Microbacteriaceae</taxon>
        <taxon>Microbacterium</taxon>
    </lineage>
</organism>
<dbReference type="SUPFAM" id="SSF51419">
    <property type="entry name" value="PLP-binding barrel"/>
    <property type="match status" value="1"/>
</dbReference>
<dbReference type="PANTHER" id="PTHR28004:SF2">
    <property type="entry name" value="D-SERINE DEHYDRATASE"/>
    <property type="match status" value="1"/>
</dbReference>
<proteinExistence type="predicted"/>
<dbReference type="InterPro" id="IPR029066">
    <property type="entry name" value="PLP-binding_barrel"/>
</dbReference>
<dbReference type="Pfam" id="PF01168">
    <property type="entry name" value="Ala_racemase_N"/>
    <property type="match status" value="1"/>
</dbReference>
<sequence>MSLDLLAAAAVSPAEPWARPSDYWHARTEAIAGLSGPIATIDIDALRFNALDLVVRSSGVPIRVASKSIRVPDVLDATLALAGYQGILAFTLPEALWLAETHDDVVLGYPSVDRAAIAALAANEDAAARITLMVDDIAQLDVVDAVIPPAGRPVIRLAIDADASWRAPVLGHIGVRRSPVHDATEVARLARAITARAGFRLVGLMMYEAQVAGQPDDTGAGDTVIRWMQRHSVHELSERRGAIVAALREIAPLEFVNGGGTGSLETTASDLAVTETTAGSGLLAGHLFDGYRAFSPAPAAAFALEVVRKPTPDIVTVLGGGWIASGPPVASRQPLPVWPPGLKTLGREGAGEVQTPLHGDAARRLKVGDRVWFRHAKSGELAERVDRYHVTSGASLVGDAVTYRGEGKSFL</sequence>